<comment type="caution">
    <text evidence="3">The sequence shown here is derived from an EMBL/GenBank/DDBJ whole genome shotgun (WGS) entry which is preliminary data.</text>
</comment>
<organism evidence="3 4">
    <name type="scientific">Ephemerocybe angulata</name>
    <dbReference type="NCBI Taxonomy" id="980116"/>
    <lineage>
        <taxon>Eukaryota</taxon>
        <taxon>Fungi</taxon>
        <taxon>Dikarya</taxon>
        <taxon>Basidiomycota</taxon>
        <taxon>Agaricomycotina</taxon>
        <taxon>Agaricomycetes</taxon>
        <taxon>Agaricomycetidae</taxon>
        <taxon>Agaricales</taxon>
        <taxon>Agaricineae</taxon>
        <taxon>Psathyrellaceae</taxon>
        <taxon>Ephemerocybe</taxon>
    </lineage>
</organism>
<reference evidence="3 4" key="1">
    <citation type="submission" date="2020-07" db="EMBL/GenBank/DDBJ databases">
        <title>Comparative genomics of pyrophilous fungi reveals a link between fire events and developmental genes.</title>
        <authorList>
            <consortium name="DOE Joint Genome Institute"/>
            <person name="Steindorff A.S."/>
            <person name="Carver A."/>
            <person name="Calhoun S."/>
            <person name="Stillman K."/>
            <person name="Liu H."/>
            <person name="Lipzen A."/>
            <person name="Pangilinan J."/>
            <person name="Labutti K."/>
            <person name="Bruns T.D."/>
            <person name="Grigoriev I.V."/>
        </authorList>
    </citation>
    <scope>NUCLEOTIDE SEQUENCE [LARGE SCALE GENOMIC DNA]</scope>
    <source>
        <strain evidence="3 4">CBS 144469</strain>
    </source>
</reference>
<evidence type="ECO:0000313" key="3">
    <source>
        <dbReference type="EMBL" id="KAF6758977.1"/>
    </source>
</evidence>
<dbReference type="EMBL" id="JACGCI010000017">
    <property type="protein sequence ID" value="KAF6758977.1"/>
    <property type="molecule type" value="Genomic_DNA"/>
</dbReference>
<proteinExistence type="predicted"/>
<keyword evidence="4" id="KW-1185">Reference proteome</keyword>
<dbReference type="AlphaFoldDB" id="A0A8H6I6V0"/>
<gene>
    <name evidence="3" type="ORF">DFP72DRAFT_1064471</name>
</gene>
<feature type="domain" description="Ribosomal RNA methyltransferase SPB1-like C-terminal" evidence="2">
    <location>
        <begin position="6"/>
        <end position="80"/>
    </location>
</feature>
<protein>
    <recommendedName>
        <fullName evidence="2">Ribosomal RNA methyltransferase SPB1-like C-terminal domain-containing protein</fullName>
    </recommendedName>
</protein>
<sequence>MSLRAKVDTRPIKKIAAAKARKKNKAAQKFEKATKKAEGRQSMKKGASPGKSAKKEVKLVVARGENKAVKGRPKGVMGRY</sequence>
<dbReference type="GO" id="GO:0005634">
    <property type="term" value="C:nucleus"/>
    <property type="evidence" value="ECO:0007669"/>
    <property type="project" value="InterPro"/>
</dbReference>
<evidence type="ECO:0000256" key="1">
    <source>
        <dbReference type="SAM" id="MobiDB-lite"/>
    </source>
</evidence>
<name>A0A8H6I6V0_9AGAR</name>
<dbReference type="GO" id="GO:0008168">
    <property type="term" value="F:methyltransferase activity"/>
    <property type="evidence" value="ECO:0007669"/>
    <property type="project" value="InterPro"/>
</dbReference>
<dbReference type="GO" id="GO:0006364">
    <property type="term" value="P:rRNA processing"/>
    <property type="evidence" value="ECO:0007669"/>
    <property type="project" value="InterPro"/>
</dbReference>
<feature type="region of interest" description="Disordered" evidence="1">
    <location>
        <begin position="17"/>
        <end position="57"/>
    </location>
</feature>
<evidence type="ECO:0000259" key="2">
    <source>
        <dbReference type="Pfam" id="PF07780"/>
    </source>
</evidence>
<evidence type="ECO:0000313" key="4">
    <source>
        <dbReference type="Proteomes" id="UP000521943"/>
    </source>
</evidence>
<accession>A0A8H6I6V0</accession>
<feature type="compositionally biased region" description="Basic and acidic residues" evidence="1">
    <location>
        <begin position="28"/>
        <end position="41"/>
    </location>
</feature>
<dbReference type="Proteomes" id="UP000521943">
    <property type="component" value="Unassembled WGS sequence"/>
</dbReference>
<dbReference type="InterPro" id="IPR012920">
    <property type="entry name" value="rRNA_MeTfrase_SPB1-like_C"/>
</dbReference>
<dbReference type="Pfam" id="PF07780">
    <property type="entry name" value="Spb1_C"/>
    <property type="match status" value="1"/>
</dbReference>